<dbReference type="GO" id="GO:0004129">
    <property type="term" value="F:cytochrome-c oxidase activity"/>
    <property type="evidence" value="ECO:0007669"/>
    <property type="project" value="InterPro"/>
</dbReference>
<dbReference type="Proteomes" id="UP000019141">
    <property type="component" value="Unassembled WGS sequence"/>
</dbReference>
<accession>W4LGY2</accession>
<organism evidence="4 5">
    <name type="scientific">Entotheonella factor</name>
    <dbReference type="NCBI Taxonomy" id="1429438"/>
    <lineage>
        <taxon>Bacteria</taxon>
        <taxon>Pseudomonadati</taxon>
        <taxon>Nitrospinota/Tectimicrobiota group</taxon>
        <taxon>Candidatus Tectimicrobiota</taxon>
        <taxon>Candidatus Entotheonellia</taxon>
        <taxon>Candidatus Entotheonellales</taxon>
        <taxon>Candidatus Entotheonellaceae</taxon>
        <taxon>Candidatus Entotheonella</taxon>
    </lineage>
</organism>
<evidence type="ECO:0000256" key="2">
    <source>
        <dbReference type="SAM" id="Phobius"/>
    </source>
</evidence>
<dbReference type="Pfam" id="PF00115">
    <property type="entry name" value="COX1"/>
    <property type="match status" value="1"/>
</dbReference>
<feature type="transmembrane region" description="Helical" evidence="2">
    <location>
        <begin position="76"/>
        <end position="93"/>
    </location>
</feature>
<feature type="transmembrane region" description="Helical" evidence="2">
    <location>
        <begin position="174"/>
        <end position="195"/>
    </location>
</feature>
<dbReference type="PROSITE" id="PS50855">
    <property type="entry name" value="COX1"/>
    <property type="match status" value="1"/>
</dbReference>
<sequence length="468" mass="52144">MVVLRRFADPVLRASSAVSSEMVRLTCLYLLSATLWLLIGTAFGLIAALKLNWPDALAVPWLSFGRIRPVHTNTLFWGWSSMALVGLALYVVSRTSRTPLWRPQLSLIALGLWHLAVLLGLVTLAGGATRGPQEYREWIWPIAVLFGSGLVLNGINIFQTVAKRQINEIYISNWYILGAFVWTATLFTTGYVGFYQQGLGNTIIQGYYMHTGVGMWFTQLAIGVTYYTLPRQLNRPIYSYSLGVLGFWTNMLFYTVIGTHHFIFSPIPWWLQTTSIVFSVGMMVPVWSGTGNFLLTFRGAPRAVSRSYTLPFLLTGVIGYAAASTQGTLEAFKSANIYWHFTNFTVGHSHLAMYGFIAFIIWGGIYALVPRLTGREPPPVGVGVHFWLALVGVTIYVLSITLAGIWQGFSWVAEESFIRSVEAAEPMWLWRSIGGFLMAGSHVVFAINLWAMRPRAEVPQPTWAEGAA</sequence>
<dbReference type="InterPro" id="IPR000883">
    <property type="entry name" value="Cyt_C_Oxase_1"/>
</dbReference>
<protein>
    <recommendedName>
        <fullName evidence="3">Cytochrome oxidase subunit I profile domain-containing protein</fullName>
    </recommendedName>
</protein>
<dbReference type="PANTHER" id="PTHR10422">
    <property type="entry name" value="CYTOCHROME C OXIDASE SUBUNIT 1"/>
    <property type="match status" value="1"/>
</dbReference>
<feature type="transmembrane region" description="Helical" evidence="2">
    <location>
        <begin position="241"/>
        <end position="263"/>
    </location>
</feature>
<reference evidence="4 5" key="1">
    <citation type="journal article" date="2014" name="Nature">
        <title>An environmental bacterial taxon with a large and distinct metabolic repertoire.</title>
        <authorList>
            <person name="Wilson M.C."/>
            <person name="Mori T."/>
            <person name="Ruckert C."/>
            <person name="Uria A.R."/>
            <person name="Helf M.J."/>
            <person name="Takada K."/>
            <person name="Gernert C."/>
            <person name="Steffens U.A."/>
            <person name="Heycke N."/>
            <person name="Schmitt S."/>
            <person name="Rinke C."/>
            <person name="Helfrich E.J."/>
            <person name="Brachmann A.O."/>
            <person name="Gurgui C."/>
            <person name="Wakimoto T."/>
            <person name="Kracht M."/>
            <person name="Crusemann M."/>
            <person name="Hentschel U."/>
            <person name="Abe I."/>
            <person name="Matsunaga S."/>
            <person name="Kalinowski J."/>
            <person name="Takeyama H."/>
            <person name="Piel J."/>
        </authorList>
    </citation>
    <scope>NUCLEOTIDE SEQUENCE [LARGE SCALE GENOMIC DNA]</scope>
    <source>
        <strain evidence="5">TSY1</strain>
    </source>
</reference>
<evidence type="ECO:0000313" key="5">
    <source>
        <dbReference type="Proteomes" id="UP000019141"/>
    </source>
</evidence>
<feature type="transmembrane region" description="Helical" evidence="2">
    <location>
        <begin position="207"/>
        <end position="229"/>
    </location>
</feature>
<proteinExistence type="predicted"/>
<keyword evidence="1" id="KW-0249">Electron transport</keyword>
<keyword evidence="1" id="KW-0679">Respiratory chain</keyword>
<dbReference type="HOGENOM" id="CLU_017702_3_4_7"/>
<keyword evidence="5" id="KW-1185">Reference proteome</keyword>
<gene>
    <name evidence="4" type="ORF">ETSY1_23005</name>
</gene>
<feature type="transmembrane region" description="Helical" evidence="2">
    <location>
        <begin position="429"/>
        <end position="451"/>
    </location>
</feature>
<dbReference type="Gene3D" id="1.20.210.10">
    <property type="entry name" value="Cytochrome c oxidase-like, subunit I domain"/>
    <property type="match status" value="1"/>
</dbReference>
<dbReference type="InterPro" id="IPR036927">
    <property type="entry name" value="Cyt_c_oxase-like_su1_sf"/>
</dbReference>
<dbReference type="PATRIC" id="fig|1429438.4.peg.4430"/>
<keyword evidence="1" id="KW-0813">Transport</keyword>
<comment type="caution">
    <text evidence="4">The sequence shown here is derived from an EMBL/GenBank/DDBJ whole genome shotgun (WGS) entry which is preliminary data.</text>
</comment>
<dbReference type="GO" id="GO:0015990">
    <property type="term" value="P:electron transport coupled proton transport"/>
    <property type="evidence" value="ECO:0007669"/>
    <property type="project" value="TreeGrafter"/>
</dbReference>
<dbReference type="SUPFAM" id="SSF81442">
    <property type="entry name" value="Cytochrome c oxidase subunit I-like"/>
    <property type="match status" value="1"/>
</dbReference>
<keyword evidence="2" id="KW-1133">Transmembrane helix</keyword>
<dbReference type="GO" id="GO:0009060">
    <property type="term" value="P:aerobic respiration"/>
    <property type="evidence" value="ECO:0007669"/>
    <property type="project" value="InterPro"/>
</dbReference>
<feature type="domain" description="Cytochrome oxidase subunit I profile" evidence="3">
    <location>
        <begin position="221"/>
        <end position="468"/>
    </location>
</feature>
<dbReference type="AlphaFoldDB" id="W4LGY2"/>
<feature type="transmembrane region" description="Helical" evidence="2">
    <location>
        <begin position="351"/>
        <end position="369"/>
    </location>
</feature>
<feature type="transmembrane region" description="Helical" evidence="2">
    <location>
        <begin position="28"/>
        <end position="49"/>
    </location>
</feature>
<dbReference type="GO" id="GO:0020037">
    <property type="term" value="F:heme binding"/>
    <property type="evidence" value="ECO:0007669"/>
    <property type="project" value="InterPro"/>
</dbReference>
<name>W4LGY2_ENTF1</name>
<dbReference type="GO" id="GO:0022904">
    <property type="term" value="P:respiratory electron transport chain"/>
    <property type="evidence" value="ECO:0007669"/>
    <property type="project" value="TreeGrafter"/>
</dbReference>
<evidence type="ECO:0000259" key="3">
    <source>
        <dbReference type="PROSITE" id="PS50855"/>
    </source>
</evidence>
<dbReference type="GO" id="GO:0016020">
    <property type="term" value="C:membrane"/>
    <property type="evidence" value="ECO:0007669"/>
    <property type="project" value="InterPro"/>
</dbReference>
<feature type="transmembrane region" description="Helical" evidence="2">
    <location>
        <begin position="307"/>
        <end position="323"/>
    </location>
</feature>
<feature type="transmembrane region" description="Helical" evidence="2">
    <location>
        <begin position="269"/>
        <end position="295"/>
    </location>
</feature>
<dbReference type="PANTHER" id="PTHR10422:SF29">
    <property type="entry name" value="CYTOCHROME C OXIDASE SUBUNIT 1 HOMOLOG, BACTEROID"/>
    <property type="match status" value="1"/>
</dbReference>
<keyword evidence="2" id="KW-0812">Transmembrane</keyword>
<keyword evidence="2" id="KW-0472">Membrane</keyword>
<evidence type="ECO:0000256" key="1">
    <source>
        <dbReference type="ARBA" id="ARBA00022660"/>
    </source>
</evidence>
<feature type="transmembrane region" description="Helical" evidence="2">
    <location>
        <begin position="381"/>
        <end position="409"/>
    </location>
</feature>
<dbReference type="InterPro" id="IPR023616">
    <property type="entry name" value="Cyt_c_oxase-like_su1_dom"/>
</dbReference>
<evidence type="ECO:0000313" key="4">
    <source>
        <dbReference type="EMBL" id="ETW97333.1"/>
    </source>
</evidence>
<feature type="transmembrane region" description="Helical" evidence="2">
    <location>
        <begin position="105"/>
        <end position="126"/>
    </location>
</feature>
<feature type="transmembrane region" description="Helical" evidence="2">
    <location>
        <begin position="138"/>
        <end position="162"/>
    </location>
</feature>
<dbReference type="EMBL" id="AZHW01000678">
    <property type="protein sequence ID" value="ETW97333.1"/>
    <property type="molecule type" value="Genomic_DNA"/>
</dbReference>